<feature type="region of interest" description="Disordered" evidence="1">
    <location>
        <begin position="5350"/>
        <end position="5379"/>
    </location>
</feature>
<feature type="compositionally biased region" description="Low complexity" evidence="1">
    <location>
        <begin position="665"/>
        <end position="675"/>
    </location>
</feature>
<feature type="compositionally biased region" description="Polar residues" evidence="1">
    <location>
        <begin position="3120"/>
        <end position="3137"/>
    </location>
</feature>
<feature type="compositionally biased region" description="Low complexity" evidence="1">
    <location>
        <begin position="777"/>
        <end position="787"/>
    </location>
</feature>
<feature type="region of interest" description="Disordered" evidence="1">
    <location>
        <begin position="7310"/>
        <end position="7337"/>
    </location>
</feature>
<feature type="region of interest" description="Disordered" evidence="1">
    <location>
        <begin position="1654"/>
        <end position="1681"/>
    </location>
</feature>
<feature type="compositionally biased region" description="Low complexity" evidence="1">
    <location>
        <begin position="2009"/>
        <end position="2019"/>
    </location>
</feature>
<feature type="compositionally biased region" description="Polar residues" evidence="1">
    <location>
        <begin position="4128"/>
        <end position="4145"/>
    </location>
</feature>
<feature type="compositionally biased region" description="Polar residues" evidence="1">
    <location>
        <begin position="6592"/>
        <end position="6609"/>
    </location>
</feature>
<dbReference type="Proteomes" id="UP001623330">
    <property type="component" value="Unassembled WGS sequence"/>
</dbReference>
<feature type="compositionally biased region" description="Polar residues" evidence="1">
    <location>
        <begin position="3176"/>
        <end position="3193"/>
    </location>
</feature>
<feature type="region of interest" description="Disordered" evidence="1">
    <location>
        <begin position="5077"/>
        <end position="5097"/>
    </location>
</feature>
<feature type="region of interest" description="Disordered" evidence="1">
    <location>
        <begin position="1934"/>
        <end position="1963"/>
    </location>
</feature>
<feature type="region of interest" description="Disordered" evidence="1">
    <location>
        <begin position="4510"/>
        <end position="4539"/>
    </location>
</feature>
<feature type="compositionally biased region" description="Low complexity" evidence="1">
    <location>
        <begin position="7105"/>
        <end position="7115"/>
    </location>
</feature>
<feature type="region of interest" description="Disordered" evidence="1">
    <location>
        <begin position="870"/>
        <end position="899"/>
    </location>
</feature>
<feature type="region of interest" description="Disordered" evidence="1">
    <location>
        <begin position="322"/>
        <end position="343"/>
    </location>
</feature>
<feature type="compositionally biased region" description="Polar residues" evidence="1">
    <location>
        <begin position="5584"/>
        <end position="5601"/>
    </location>
</feature>
<feature type="region of interest" description="Disordered" evidence="1">
    <location>
        <begin position="2718"/>
        <end position="2747"/>
    </location>
</feature>
<feature type="compositionally biased region" description="Low complexity" evidence="1">
    <location>
        <begin position="1449"/>
        <end position="1459"/>
    </location>
</feature>
<feature type="region of interest" description="Disordered" evidence="1">
    <location>
        <begin position="2781"/>
        <end position="2803"/>
    </location>
</feature>
<feature type="compositionally biased region" description="Polar residues" evidence="1">
    <location>
        <begin position="6872"/>
        <end position="6889"/>
    </location>
</feature>
<feature type="region of interest" description="Disordered" evidence="1">
    <location>
        <begin position="1486"/>
        <end position="1515"/>
    </location>
</feature>
<feature type="region of interest" description="Disordered" evidence="1">
    <location>
        <begin position="7149"/>
        <end position="7169"/>
    </location>
</feature>
<name>A0ABR4NS93_9SACH</name>
<feature type="region of interest" description="Disordered" evidence="1">
    <location>
        <begin position="4174"/>
        <end position="4203"/>
    </location>
</feature>
<feature type="compositionally biased region" description="Polar residues" evidence="1">
    <location>
        <begin position="6088"/>
        <end position="6105"/>
    </location>
</feature>
<feature type="compositionally biased region" description="Polar residues" evidence="1">
    <location>
        <begin position="5136"/>
        <end position="5153"/>
    </location>
</feature>
<feature type="region of interest" description="Disordered" evidence="1">
    <location>
        <begin position="2382"/>
        <end position="2411"/>
    </location>
</feature>
<feature type="region of interest" description="Disordered" evidence="1">
    <location>
        <begin position="3502"/>
        <end position="3531"/>
    </location>
</feature>
<feature type="compositionally biased region" description="Low complexity" evidence="1">
    <location>
        <begin position="4473"/>
        <end position="4483"/>
    </location>
</feature>
<feature type="compositionally biased region" description="Polar residues" evidence="1">
    <location>
        <begin position="2056"/>
        <end position="2073"/>
    </location>
</feature>
<feature type="region of interest" description="Disordered" evidence="1">
    <location>
        <begin position="5406"/>
        <end position="5435"/>
    </location>
</feature>
<evidence type="ECO:0000256" key="1">
    <source>
        <dbReference type="SAM" id="MobiDB-lite"/>
    </source>
</evidence>
<feature type="region of interest" description="Disordered" evidence="1">
    <location>
        <begin position="6918"/>
        <end position="6945"/>
    </location>
</feature>
<feature type="compositionally biased region" description="Polar residues" evidence="1">
    <location>
        <begin position="6480"/>
        <end position="6497"/>
    </location>
</feature>
<feature type="region of interest" description="Disordered" evidence="1">
    <location>
        <begin position="3278"/>
        <end position="3307"/>
    </location>
</feature>
<feature type="compositionally biased region" description="Low complexity" evidence="1">
    <location>
        <begin position="2849"/>
        <end position="2859"/>
    </location>
</feature>
<feature type="compositionally biased region" description="Low complexity" evidence="1">
    <location>
        <begin position="4585"/>
        <end position="4595"/>
    </location>
</feature>
<feature type="compositionally biased region" description="Polar residues" evidence="1">
    <location>
        <begin position="7320"/>
        <end position="7337"/>
    </location>
</feature>
<feature type="region of interest" description="Disordered" evidence="1">
    <location>
        <begin position="2550"/>
        <end position="2579"/>
    </location>
</feature>
<feature type="region of interest" description="Disordered" evidence="1">
    <location>
        <begin position="5805"/>
        <end position="5827"/>
    </location>
</feature>
<feature type="region of interest" description="Disordered" evidence="1">
    <location>
        <begin position="6246"/>
        <end position="6275"/>
    </location>
</feature>
<organism evidence="2 3">
    <name type="scientific">Nakaseomyces bracarensis</name>
    <dbReference type="NCBI Taxonomy" id="273131"/>
    <lineage>
        <taxon>Eukaryota</taxon>
        <taxon>Fungi</taxon>
        <taxon>Dikarya</taxon>
        <taxon>Ascomycota</taxon>
        <taxon>Saccharomycotina</taxon>
        <taxon>Saccharomycetes</taxon>
        <taxon>Saccharomycetales</taxon>
        <taxon>Saccharomycetaceae</taxon>
        <taxon>Nakaseomyces</taxon>
    </lineage>
</organism>
<feature type="region of interest" description="Disordered" evidence="1">
    <location>
        <begin position="5574"/>
        <end position="5601"/>
    </location>
</feature>
<feature type="region of interest" description="Disordered" evidence="1">
    <location>
        <begin position="2837"/>
        <end position="2859"/>
    </location>
</feature>
<feature type="compositionally biased region" description="Low complexity" evidence="1">
    <location>
        <begin position="5201"/>
        <end position="5211"/>
    </location>
</feature>
<feature type="compositionally biased region" description="Polar residues" evidence="1">
    <location>
        <begin position="1104"/>
        <end position="1121"/>
    </location>
</feature>
<feature type="region of interest" description="Disordered" evidence="1">
    <location>
        <begin position="6526"/>
        <end position="6555"/>
    </location>
</feature>
<feature type="region of interest" description="Disordered" evidence="1">
    <location>
        <begin position="982"/>
        <end position="1009"/>
    </location>
</feature>
<feature type="compositionally biased region" description="Low complexity" evidence="1">
    <location>
        <begin position="3073"/>
        <end position="3083"/>
    </location>
</feature>
<feature type="region of interest" description="Disordered" evidence="1">
    <location>
        <begin position="7203"/>
        <end position="7225"/>
    </location>
</feature>
<feature type="region of interest" description="Disordered" evidence="1">
    <location>
        <begin position="4006"/>
        <end position="4035"/>
    </location>
</feature>
<feature type="compositionally biased region" description="Low complexity" evidence="1">
    <location>
        <begin position="609"/>
        <end position="619"/>
    </location>
</feature>
<feature type="region of interest" description="Disordered" evidence="1">
    <location>
        <begin position="2053"/>
        <end position="2073"/>
    </location>
</feature>
<feature type="region of interest" description="Disordered" evidence="1">
    <location>
        <begin position="5630"/>
        <end position="5659"/>
    </location>
</feature>
<feature type="compositionally biased region" description="Polar residues" evidence="1">
    <location>
        <begin position="5080"/>
        <end position="5097"/>
    </location>
</feature>
<feature type="region of interest" description="Disordered" evidence="1">
    <location>
        <begin position="4118"/>
        <end position="4145"/>
    </location>
</feature>
<keyword evidence="3" id="KW-1185">Reference proteome</keyword>
<feature type="compositionally biased region" description="Polar residues" evidence="1">
    <location>
        <begin position="1664"/>
        <end position="1681"/>
    </location>
</feature>
<feature type="region of interest" description="Disordered" evidence="1">
    <location>
        <begin position="5021"/>
        <end position="5043"/>
    </location>
</feature>
<feature type="compositionally biased region" description="Polar residues" evidence="1">
    <location>
        <begin position="4240"/>
        <end position="4257"/>
    </location>
</feature>
<feature type="compositionally biased region" description="Polar residues" evidence="1">
    <location>
        <begin position="5248"/>
        <end position="5265"/>
    </location>
</feature>
<feature type="region of interest" description="Disordered" evidence="1">
    <location>
        <begin position="3950"/>
        <end position="3979"/>
    </location>
</feature>
<feature type="compositionally biased region" description="Low complexity" evidence="1">
    <location>
        <begin position="3913"/>
        <end position="3923"/>
    </location>
</feature>
<feature type="region of interest" description="Disordered" evidence="1">
    <location>
        <begin position="6974"/>
        <end position="7003"/>
    </location>
</feature>
<feature type="region of interest" description="Disordered" evidence="1">
    <location>
        <begin position="4293"/>
        <end position="4315"/>
    </location>
</feature>
<feature type="compositionally biased region" description="Low complexity" evidence="1">
    <location>
        <begin position="553"/>
        <end position="563"/>
    </location>
</feature>
<feature type="compositionally biased region" description="Polar residues" evidence="1">
    <location>
        <begin position="4632"/>
        <end position="4649"/>
    </location>
</feature>
<feature type="compositionally biased region" description="Low complexity" evidence="1">
    <location>
        <begin position="4697"/>
        <end position="4707"/>
    </location>
</feature>
<feature type="region of interest" description="Disordered" evidence="1">
    <location>
        <begin position="1990"/>
        <end position="2019"/>
    </location>
</feature>
<feature type="compositionally biased region" description="Low complexity" evidence="1">
    <location>
        <begin position="5537"/>
        <end position="5547"/>
    </location>
</feature>
<feature type="region of interest" description="Disordered" evidence="1">
    <location>
        <begin position="4062"/>
        <end position="4091"/>
    </location>
</feature>
<evidence type="ECO:0008006" key="4">
    <source>
        <dbReference type="Google" id="ProtNLM"/>
    </source>
</evidence>
<feature type="compositionally biased region" description="Low complexity" evidence="1">
    <location>
        <begin position="4305"/>
        <end position="4315"/>
    </location>
</feature>
<feature type="region of interest" description="Disordered" evidence="1">
    <location>
        <begin position="2102"/>
        <end position="2131"/>
    </location>
</feature>
<feature type="region of interest" description="Disordered" evidence="1">
    <location>
        <begin position="1438"/>
        <end position="1459"/>
    </location>
</feature>
<feature type="compositionally biased region" description="Low complexity" evidence="1">
    <location>
        <begin position="5817"/>
        <end position="5827"/>
    </location>
</feature>
<feature type="region of interest" description="Disordered" evidence="1">
    <location>
        <begin position="2270"/>
        <end position="2297"/>
    </location>
</feature>
<feature type="region of interest" description="Disordered" evidence="1">
    <location>
        <begin position="590"/>
        <end position="619"/>
    </location>
</feature>
<feature type="region of interest" description="Disordered" evidence="1">
    <location>
        <begin position="3166"/>
        <end position="3193"/>
    </location>
</feature>
<feature type="compositionally biased region" description="Low complexity" evidence="1">
    <location>
        <begin position="2737"/>
        <end position="2747"/>
    </location>
</feature>
<feature type="compositionally biased region" description="Low complexity" evidence="1">
    <location>
        <begin position="5985"/>
        <end position="5995"/>
    </location>
</feature>
<feature type="compositionally biased region" description="Polar residues" evidence="1">
    <location>
        <begin position="936"/>
        <end position="953"/>
    </location>
</feature>
<feature type="region of interest" description="Disordered" evidence="1">
    <location>
        <begin position="4965"/>
        <end position="4985"/>
    </location>
</feature>
<feature type="compositionally biased region" description="Polar residues" evidence="1">
    <location>
        <begin position="3008"/>
        <end position="3025"/>
    </location>
</feature>
<feature type="region of interest" description="Disordered" evidence="1">
    <location>
        <begin position="1710"/>
        <end position="1739"/>
    </location>
</feature>
<feature type="region of interest" description="Disordered" evidence="1">
    <location>
        <begin position="6694"/>
        <end position="6723"/>
    </location>
</feature>
<feature type="region of interest" description="Disordered" evidence="1">
    <location>
        <begin position="1262"/>
        <end position="1289"/>
    </location>
</feature>
<feature type="region of interest" description="Disordered" evidence="1">
    <location>
        <begin position="926"/>
        <end position="953"/>
    </location>
</feature>
<feature type="compositionally biased region" description="Low complexity" evidence="1">
    <location>
        <begin position="6713"/>
        <end position="6723"/>
    </location>
</feature>
<feature type="region of interest" description="Disordered" evidence="1">
    <location>
        <begin position="5294"/>
        <end position="5323"/>
    </location>
</feature>
<feature type="region of interest" description="Disordered" evidence="1">
    <location>
        <begin position="5854"/>
        <end position="5883"/>
    </location>
</feature>
<feature type="region of interest" description="Disordered" evidence="1">
    <location>
        <begin position="3059"/>
        <end position="3083"/>
    </location>
</feature>
<feature type="compositionally biased region" description="Polar residues" evidence="1">
    <location>
        <begin position="3232"/>
        <end position="3249"/>
    </location>
</feature>
<feature type="region of interest" description="Disordered" evidence="1">
    <location>
        <begin position="534"/>
        <end position="563"/>
    </location>
</feature>
<feature type="compositionally biased region" description="Polar residues" evidence="1">
    <location>
        <begin position="3400"/>
        <end position="3417"/>
    </location>
</feature>
<feature type="region of interest" description="Disordered" evidence="1">
    <location>
        <begin position="422"/>
        <end position="451"/>
    </location>
</feature>
<feature type="compositionally biased region" description="Low complexity" evidence="1">
    <location>
        <begin position="6825"/>
        <end position="6835"/>
    </location>
</feature>
<feature type="compositionally biased region" description="Low complexity" evidence="1">
    <location>
        <begin position="441"/>
        <end position="451"/>
    </location>
</feature>
<feature type="compositionally biased region" description="Low complexity" evidence="1">
    <location>
        <begin position="4081"/>
        <end position="4091"/>
    </location>
</feature>
<feature type="compositionally biased region" description="Low complexity" evidence="1">
    <location>
        <begin position="3801"/>
        <end position="3811"/>
    </location>
</feature>
<feature type="region of interest" description="Disordered" evidence="1">
    <location>
        <begin position="5238"/>
        <end position="5265"/>
    </location>
</feature>
<feature type="compositionally biased region" description="Low complexity" evidence="1">
    <location>
        <begin position="6209"/>
        <end position="6219"/>
    </location>
</feature>
<dbReference type="InterPro" id="IPR049451">
    <property type="entry name" value="AWP2-like_YTTT_rpt"/>
</dbReference>
<feature type="compositionally biased region" description="Polar residues" evidence="1">
    <location>
        <begin position="6424"/>
        <end position="6441"/>
    </location>
</feature>
<evidence type="ECO:0000313" key="2">
    <source>
        <dbReference type="EMBL" id="KAL3231305.1"/>
    </source>
</evidence>
<feature type="region of interest" description="Disordered" evidence="1">
    <location>
        <begin position="702"/>
        <end position="729"/>
    </location>
</feature>
<feature type="compositionally biased region" description="Polar residues" evidence="1">
    <location>
        <begin position="712"/>
        <end position="729"/>
    </location>
</feature>
<feature type="region of interest" description="Disordered" evidence="1">
    <location>
        <begin position="4398"/>
        <end position="4427"/>
    </location>
</feature>
<feature type="compositionally biased region" description="Low complexity" evidence="1">
    <location>
        <begin position="4921"/>
        <end position="4931"/>
    </location>
</feature>
<feature type="compositionally biased region" description="Polar residues" evidence="1">
    <location>
        <begin position="4968"/>
        <end position="4985"/>
    </location>
</feature>
<protein>
    <recommendedName>
        <fullName evidence="4">Hyphally-regulated cell wall protein N-terminal domain-containing protein</fullName>
    </recommendedName>
</protein>
<feature type="compositionally biased region" description="Low complexity" evidence="1">
    <location>
        <begin position="5761"/>
        <end position="5771"/>
    </location>
</feature>
<feature type="compositionally biased region" description="Polar residues" evidence="1">
    <location>
        <begin position="324"/>
        <end position="343"/>
    </location>
</feature>
<feature type="compositionally biased region" description="Low complexity" evidence="1">
    <location>
        <begin position="3521"/>
        <end position="3531"/>
    </location>
</feature>
<feature type="region of interest" description="Disordered" evidence="1">
    <location>
        <begin position="3390"/>
        <end position="3417"/>
    </location>
</feature>
<feature type="region of interest" description="Disordered" evidence="1">
    <location>
        <begin position="3558"/>
        <end position="3587"/>
    </location>
</feature>
<feature type="compositionally biased region" description="Low complexity" evidence="1">
    <location>
        <begin position="4025"/>
        <end position="4035"/>
    </location>
</feature>
<feature type="region of interest" description="Disordered" evidence="1">
    <location>
        <begin position="1822"/>
        <end position="1851"/>
    </location>
</feature>
<feature type="compositionally biased region" description="Polar residues" evidence="1">
    <location>
        <begin position="3848"/>
        <end position="3865"/>
    </location>
</feature>
<feature type="region of interest" description="Disordered" evidence="1">
    <location>
        <begin position="7485"/>
        <end position="7507"/>
    </location>
</feature>
<feature type="region of interest" description="Disordered" evidence="1">
    <location>
        <begin position="5966"/>
        <end position="5995"/>
    </location>
</feature>
<feature type="region of interest" description="Disordered" evidence="1">
    <location>
        <begin position="2214"/>
        <end position="2241"/>
    </location>
</feature>
<feature type="region of interest" description="Disordered" evidence="1">
    <location>
        <begin position="3789"/>
        <end position="3811"/>
    </location>
</feature>
<feature type="region of interest" description="Disordered" evidence="1">
    <location>
        <begin position="3726"/>
        <end position="3753"/>
    </location>
</feature>
<feature type="compositionally biased region" description="Polar residues" evidence="1">
    <location>
        <begin position="3344"/>
        <end position="3361"/>
    </location>
</feature>
<feature type="compositionally biased region" description="Polar residues" evidence="1">
    <location>
        <begin position="1328"/>
        <end position="1345"/>
    </location>
</feature>
<feature type="region of interest" description="Disordered" evidence="1">
    <location>
        <begin position="4573"/>
        <end position="4595"/>
    </location>
</feature>
<feature type="compositionally biased region" description="Polar residues" evidence="1">
    <location>
        <begin position="3736"/>
        <end position="3753"/>
    </location>
</feature>
<feature type="compositionally biased region" description="Low complexity" evidence="1">
    <location>
        <begin position="6041"/>
        <end position="6051"/>
    </location>
</feature>
<feature type="region of interest" description="Disordered" evidence="1">
    <location>
        <begin position="4846"/>
        <end position="4873"/>
    </location>
</feature>
<feature type="compositionally biased region" description="Low complexity" evidence="1">
    <location>
        <begin position="5033"/>
        <end position="5043"/>
    </location>
</feature>
<feature type="region of interest" description="Disordered" evidence="1">
    <location>
        <begin position="2326"/>
        <end position="2353"/>
    </location>
</feature>
<feature type="compositionally biased region" description="Low complexity" evidence="1">
    <location>
        <begin position="5425"/>
        <end position="5435"/>
    </location>
</feature>
<feature type="region of interest" description="Disordered" evidence="1">
    <location>
        <begin position="6190"/>
        <end position="6219"/>
    </location>
</feature>
<feature type="region of interest" description="Disordered" evidence="1">
    <location>
        <begin position="2438"/>
        <end position="2465"/>
    </location>
</feature>
<feature type="compositionally biased region" description="Low complexity" evidence="1">
    <location>
        <begin position="4193"/>
        <end position="4203"/>
    </location>
</feature>
<feature type="region of interest" description="Disordered" evidence="1">
    <location>
        <begin position="3845"/>
        <end position="3865"/>
    </location>
</feature>
<feature type="region of interest" description="Disordered" evidence="1">
    <location>
        <begin position="7091"/>
        <end position="7115"/>
    </location>
</feature>
<feature type="compositionally biased region" description="Low complexity" evidence="1">
    <location>
        <begin position="2793"/>
        <end position="2803"/>
    </location>
</feature>
<sequence>MASSLNSTFSDNTNVYFNYENDKFSDFYYTNEVKVLKDVTLSFTTKNVAVHLSNGLDLDGTFLFNGSYNMNSNSVLTVDSGSVIIGPDGDMELVSNTTYPLIAQYNFNVDQLINKGIMNIVSPNPIVYGSKSSIFVDAKNGFQNEGTISVGLQTIMEWSSSTQLTNNGLIKVPTGTGFAGSLKIPESGIKGTGEILLDGGGSIWIAKPSPQNLGEQRITIQRGPSFYINSAEGTGENYNIVYFDNAPVFFYFTGGVQNFDYNKKTGLLTVFSSGYNYTFPLNPGLSSGFTKQRANNVAFGNKTYSVEAVVYYPFNGGLPPPPRTSTTKKYSQPPEITTTVNKGSSSETDVISFFPTVGSDGKTHTGSTTYTLVDTKTYSQPPEITTTVNKGSSSETDVISFFPTVGSDGKTHTGSTTYILSGSEAVPKPDTETFSEPSPYTTTVGSGSSSETDLVSFFPTVGSDGKTHTGSTTYILSGSEAVPKPDTETFSEPSPYTTTVGSGSSAETDLVSFFPTVGSDGKTHTGSTTYILSGSEAVPKPDTETFSEPSPYTTTVGSGSSSETDLVSFFPTVGSDGKTHTGSTTYILSGSEAVPKPDTETFSEPSPYTTTVGSGSSSETDLVSFFPTVGSDGKTHTGSTTYILSGSEAVPKPDTETFSEPSPYTTTVGSGSSSETDLVSFFPTVGSDGKTHTGSTTYILSGSEAVPKPDTETFSEPSPYTTTVGSGSSAETDLVSFFPTVGSDGKTHTGSTTYILSGSEAVPKPDTETFSEPSPYTTTVGSGSSSETDLVSFFPTVGSDGKTHTGSTTYILSGSEAVAKPDTETFSEPSPYTTTVGSGSSAETDLVSFFPTVGSDGKTHTGSTTYILSGSEAVPKPDTETFSEPSPYTTTVGSGSSSETDLVSFFPTVGSDGKTHTGSTTYILSGSEAVPKPDTETFSEPSPYTTTVGSGSSAETDLVSFFPTVGSDGKTHTGSTTYILSGSEAVPKPDTETFSEPSPYTTTVGSGSSAETDLVSFFPTVGSDGKTHTGSTTYILSGSEAVPKPDTETFSEPSPYTTTVGSGSSSETDLVSFFPTVGSDGKTHTGSTTYILSGSEAVAKPDTETFSEPSPYTTTVGSGSSAETDLVSFFPTVGSDGKTHTGSTTYILSGSEAVPKPDTETFSEPSPYTTTVGSGSSAETDLVSFFPTVGSDGKTHTGSTTYILSGSEAVPKPDTETFSEPSPYTTTVGSGSSAETDLVSFFPTVGSDGKTHTGSTTYILSGSEAVPKPDTETFSEPSPYTTTVGSGSSAETDLVSFFPTVGSDGKTHTGSTTYILSGSEAVPKPDTETFSEPSPYTTTVGSGSSAETDLVSFFPTVGSDGKTHTGSTTYILSGSEAVPKPDTETFSEPSPYTTTVGSGSSAETDLVSFFPTVGSDGKTHTGSTTYILSGSEAVAKPDTEAFSEPSPYTTTVGSGSSSETDLVSFFPTVGSDGKTHTGSTTYILSGSEAVPKPDTETFSEPSPYTTTVGSGSSSETDLVSFFPTVGSDGKTHTGSTTYILSGSEAVPKPDTETFSEPSPYTTTVGSGSSSETDLVSFFPTVGSDGKTHTGSTTYILSGSEAVPKPDTETFSEPSPYTTTVGSGSSSETDLVSFFPTVGSDGKTHTGSTTYILSGSEAVPKPDTETFSEPSPYTTTVGSGSSAETDLVSFFPTVGSDGKTHTGSTTYILSGSEAVPKPDTETFSEPSPYTTTVGSGSSSETDLVSFFPTVGSDGKTHTGSTTYILSGSEAVPKPDTETFSEPSPYTTTVGSGSSAETDLVSFFPTVGSDGKTHTGSTTYILSGSEAVPKPDTETFSEPSPYTTTVGSGSSSETDLVSFFPTVGSDGKTHTGSTTYILSGSEAVPKPDTETFSEPSPYTTTVGSGSSSETDLVSFFPTVGSDGKTHTGSTTYILSGSEAVPKPDTETFSEPSPYTTTVGSGSSSETDLVSFFPTVGSDGKTHTGSTTYILSGSEAVPKPDTETFSEPSPYTTTVGSGSSSETDLVSFFPTVGSDGKTHTGSTTYILSGSEAVAKPDTETFSEPSPYTTTVGSGSSAETDLVSFFPTVGSDGKTHTGSTTYILSGSEAVPKPDTETFSEPSPYTTTVGSGSSSETDLVSFFPTVGSDGKTHTGSTTYILSGSEAVPKPDTETFSEPSPYTTTVGSGSSAETDLVSFFPTVGSDGKTHTGSTTYILSGSEAVPKPDTETFSEPSPYTTTVGSGSSAETDLVSFFPTVGSDGKTHTGSTTYILSGSEAVPKPDTETFSEPSPYTTTVGSGSSAETDLVSFFPTVGSDGKTHTGSTTYILSGSEAVPKPDTETFSEPSPYTTTVGSGSSAETDLVSFFPTVGSDGKTHTGSTTYILSGSEAVPKPDTETFSEPSPYTTTVGSGSSSETDLVSFFPTVGSDGKTHTGSTTYILSGSEAVPKPDTETFSEPSPYTTTVGSGSSAETDLVSFFPTVGSDGKTHTGSTTYILSGSEAVPKPDTETFSEPSPYTTTVGSGSSSETDLVSFFPTVGSDGKTHTGSTTYILSGSEAVPKPDTETFSEPSPYTTTVGSGSSSETDLVSFFPTVGSDGKTHTGSTTYILSGSEAVPKPDTETFSEPSPYTTTVGSGSSAETDLVSFFPTVGSDGKTHTGSTTYILSGSEAVAKPDTETFSEPSPYTTTVGSGSSAETDLVSFFPTVGSDGKTHTGSTTYILSGSEAVPKPDTETFSEPSPYTTTVGSGSSSETDLVSFFPTVGSDGKTHTGSTTYILSGSEAVAKPDTETFSEPSPYTTTVGSGSSSETDLVSFFPTVGSDGKTHTGSTTYILSGSEAVAKPDTETFSEPSPYTTTVGSGSSSETDLVSFFPTVGSDGKTHTGSTTYILSGSEAVAKPDTETFSEPSPYTTTVGSGSSSETDLVSFFPTVGSDGKTHTGSTTYILSGSEAVAKPDTETFSEPSPYTTTVGSGSSSETDLVSFFPTVGSDGKTHTGSTTYILSGSEAVPKPDTETFSEPSPYTTTVGSGSSAETDLVSFFPTVGSDGKTHTGSTTYILSGSEAVPKPDTEAFSEPSPYTTTVGSGSSSETDLVSFFPTVGSDGKTHTGSTTYILSGSEAVPKPDTETFSEPSPYTTTVGSGSSAETDLVSFFPTVGSDGKTHTGSTTYILSGSEAVPKPDTETFSEPSPYTTTVGSGSSAETDLVSFFPTVGSDGKTHTGSTTYILSGSEAVPKPDTETFSEPSPYTTTVGSGSSAETDLVSFFPTVGSDGKTHTGSTTYILSGSEAVPKPDTETFSEPSPYTTTVGSGSSSETDLVSFFPTVGSDGKTHTGSTTYILSGSEAVPKPDTETFSEPSPYTTTVGSGSSAETDLVSFFPTVGSDGKTHTGSTTYILSGSEAVPKPDTETFSEPSPYTTTVGSGSSAETDLVSFFPTVGSDGKTHTGSTTYILSGSEAVAKPDTETFSEPSPYTTTVGSGSSSETDLVSFFPTVGSDGKTHTGSTTYILSGSEAVPKPDTETFSEPSPYTTTVGSGSSSETDLVSFFPTVGSDGKTHTGSTTYILSGSEAVPKPDTETFSEPSPYTTTVGSGSSSETDLVSFFPTVGSDGKTHTGSTTYILSGSEAVPKPDTETFSEPSPYTTTVGSGSSAETDLVSFFPTVGSDGKTHTGSTTYILSGSEAVPKPDTETFSEPSPYTTTVGSGSSAETDLVSFFPTVGSDGKTHTGSTTYILSGSEAVPKPDTETFSEPSPYTTTVGSGSSAETDLVSFFPTVGSDGKTHTGSTTYILSGSEAVAKPDTETFSEPSPYTTTVGSGSSSETDLVSFFPTVGSDGKTHTGSTTYILSGSEAVAKPDTETFSEPSPYTTTVGSGSSAETDLVSFFPTVGSDGKTHTGSTTYILSGSEAVPKPDTETFSEPSPYTTTVGSGSSSETDLVSFFPTVGSDGKTHTGSTTYILSGSEAVPKPDTETFSEPSPYTTTVGSGSSSETDLVSFFPTVGSDGKTHTGSTTYILSGSEAVPKPDTETFSEPSPYTTTVGSGSSSETDLVSFFPTVGSDGKTHTGSTTYILSGSEAVPKPDTETFSEPSPYTTTVGSGSSSETDLVSFFPTVGSDGKTHTGSTTYILSGSEAVPKPDTETFSEPSPYTTTVGSGSSAETDLVSFFPTVGSDGKTHTGSTTYILSGSEAVPKPDTETFSEPSPYTTTVGSGSSSETDLVSFFPTVGSDGKTHTGSTTYILSGSEAVAKPDTETFSEPSPYTTTVGSGSSAETDLVSFFPTVGSDGKTHTGSTTYILSGSEAVAKPDTETFSEPSPYTTTVGSGSSSETDLVSFFPTVGSDGKTHTGSTTYILSGSEAVAKPDTETFSEPSPYTTTVGSGSSSETDLVSFFPTVGSDGKTHTGSTTYILSGSEAVPKPDTETFSEPSPYTTTVGSGSSSETDLVSFFPTVGSDGKTHTGSTTYILSGSEAVPKPDTETFSEPSPYTTTVGSGSSSETDLVSFFPTVGSDGKTHTGSTTYILSGSEAVPKPDTETFSEPSPYTTTVGSGSSSETDLVSFFPTVGSDGKTHTGSTTYILSGSEAVAKPDTETFSEPSPYTTTVGSGSSSETDLVSFFPTVGSDGKTHTGSTTYILSGSEAVPKPDTETFSEPSPYTTTVGSGSSAETDLVSFFPTVGSDGKTHTGSTTYILSGSEAVPKPDTETFSEPSPYTTTVGSGSSSETDLVSFFPTVGSDGKTHTGSTTYILSGSEAVPKPDTETFSEPSPYTTTVGSGSSAETDLVSFFPTVGSDGKTHTGSTTYILSGSEAVPKPDTETFSEPSPYTTTVGSGSSAETDLVSFFPTVGSDGKTHTGSTTYILSGSEAVPKPDTETFSEPSPYTTTVGSGSSAETDLVSFFPTVGSDGKTHTGSTTYILSGSEAVPKPDTETFSEPSPYTTTVGSGSSSETDLVSFFPTVGSDGKTHTGSTTYILSGSEAVAKPDTETFSEPSPYTTTVGSGSSAETDLVSFFPTVGSDGKTHTGSTTYILSGSEAVAKPDTETFSEPSPYTTTVGSGSSSETDLVSFFPTVGSDGKTHTGSTTYILSGSEAVAKPDTETFSEPSPYTTTVGSGSSAETDLVSFFPTVGSDGKTHTGSTTYILSGSEAVPKPDTETFSEPSPYTTTVGSGSSAETDLVSFFPTVGSDGKTHTGSTTYILSGSEAVAKPDTETFSEPSPYTTTVGSGSSSETDLVSFFPTVGSDGKTHTGSTTYILSGSEAVPKPDTETFSEPSPYTTTVGSGSSAETDLVSFFPTVGSDGKTHTGSTTYILSGSEAVPKPDTETFSEPSPYTTTVGSGSSSETDLVSFFPTVGSDGKTHTGSTTYILSGSEAVPKPDTETFSEPSPYTTTVGSGSSSETDLVSFFPTVGSDGKTHTGSTTYILSGSEAVPKPDTETFSEPSPYTTTVGSGSSSETDLVSFFPTVGSDGKTHTGSTTYILSGSEAVPKPDTETFSEPSPYTTTVGSGSSSETELVSFFPTVGSDGKTHTGSTTYILSGSEAVPKPDTETFSEPSPYTTTVGSGSSSETDLVSFFPTVGSDGKTHTGSTTYILSGSEAVPKPDTETFSEPSPYTTTVGSGSSAETDLVSFFPTVGSDGKTHTGSTTYILSGSEAVPKPDTETFSEPSPYTTTVGSGSSSETDLVSFFPTVGSDGKTHTGSTTYILSGSEAVAKPDTETFSEPSPYTTTVGSGSSAETDLVSFFPTVGSDGKTHTGSTTYILSGSEAVAKPDTETFSEPSPYTTTVGSGSSSETDLVSFFPTVGSDGKTHTGSTTYILSGSEAVAKPDTETFSEPSPYTTTVGSGSSSETDLVSFFPTVGSDGKTHTGSTTYILSGSEAVPKPDTETFSEPSPYTTTVGSGSSSETDLVSFFPTVGSDGKTHTGSTTYILSGSEAVPKPDTETFSEPSPYTTTVGSGSSSETDLVSFFPTVGSDGKTHTGSTTYILSGSEAVPKPDTETFSEPSPYTTTVGSGSSSETDLVSFFPTVGSDGKTHTGSTTYILSGSEAVAKPDTETFSEPSPYTTTVGSGSSSETDLVSFFPTVGSDGKTHTGSTTYILSGSEAVPKPDTETFSEPSPYTTTVGSGSSAETDLVSFFPTVGSDGKTHTGSTTYILSGSEAVPKPDTETFSEPSPYTTTVGSGSSSETDLVSFFPTVGSDGKTHTGSTTYILSGSEAVPKPDTETFSEPSPYTTTVGSGSSSETDLVSFFPTVGSDGKTHTGSTTYILSGSEAVPKPDTETFSEPSPYTTTVGSGSSSETDLVSFFPTVGSDGKTHTGSTTYILSGSEAVPKPDTETFSEPSPYTTTVGSGSSSETDLVSFFPTVGSDGKTHTGSTTYILSGSEAVPKPDTETFSEPSPYTTTVGSGSSAETDLVSFFPTVGSDGKTHTGSTTYILSGSEAVAKPDTETFSEPSPYTTTVGSGSSAETDLVSFFPTVGSDGKTHTGSTTYILSGSEAVAKPDTETFSEPSPYTTTVGSGSSAETDLVSFFPTVGSDGKTHTGSTTYILSGSEAVPKPDTETFSEPSPYTTTVGSGSSSETDLVSFFPTVGSDGKTHTGSTTYILSGSEAVPKPDTETFSEPSPYTTTVGSGSSAETDLVSFFPTVGSDGKTHTGSTTYILSGSEAVPKPDTETFSEPSPYTTTVGSGSSAETDLVSFFPTVGSDGKTHTGSTTYILSGSEAVPKPDTETFSEPSPYTTTVGSGSSSETDLVSFFPTVGSDGKTHTGSTTYILSGSEAVAKPDTETFSEPSPYTTTVGSGSSSETDLVSFFPTVGSDGKTHTGSTTYILSGSEAVPKPDTETFSEPSPYTTTVGSGSSSETDLVSFFPTVGSDGKTHTGSTTYILSGSEAVPKPDTETFSEPSPYTTTVGSGSSAETDLVSFFPTVGSDGKTHTGSTTYILSGSEAVPKPDTETFSEPSPYTTTVGSGSSAETDLVSFFPTVGSDGKTHTGSTTYILSGSEAVPKPDTETFSEPSPYTTTVGSGSSSETDLVSFFPTVGSDGKTHTGSTTYILSGSEAVPKPDTETFSEPSPYTTTVGSGSSSETDLVSFFPTVGSDGKTHTGSTTYILSGSEAVPKPDTEAFSEPSPYTTTVGSGSSSETDLVSFFPTVGSDGKTHTGSTTYILSGSEAVAKPDTETFSEPSPYTTTVGSGSSAETDLVSFFPTVGSDGKTHTGSTTYILSGSEAVPKPDTEAFSEPSPYTTTVGSGSSAETDLVSFFPTVGSDGKTHTGSTTYILSGSEAVPKPDTETFSEPSPYTTTVGSGSSAETDLVSFFPTVGSDGKTHTGSTTYILSGSEAVPKPDTETFSEPSPYTTTVGSGSSAETDLVSFFPTVGSDGKTHTGSTTYILSGSEAVPKPDTETFSEPSPYTTTVGSGSSSETDLVSFFPTVGSDGKTHTGSTTYILSGSEAVPKPDTETFSEPSPYTTTVGSGSSAETDLVSFFPTVGSDGKTHTGSTTYILSGSEAVAKPDTETFSEPSPYTTTVGSGSSSETDLVSFFPTVGSDGKTHTGSTTYILSGSEAVPKPDTETFSEPSPYTTTVGSGSSSETDLVSFFPTVGSDGKTHTGSTTYILSGSEAVPKSDTDIFSQILSYSQPEPTTTLIDNGSATSNVVVSYFPTMGSDGQTYTGSRTYSLIDGSTNGGAISSITNTWYLVLLLLIPLIV</sequence>
<feature type="region of interest" description="Disordered" evidence="1">
    <location>
        <begin position="6421"/>
        <end position="6441"/>
    </location>
</feature>
<feature type="region of interest" description="Disordered" evidence="1">
    <location>
        <begin position="6358"/>
        <end position="6385"/>
    </location>
</feature>
<feature type="compositionally biased region" description="Polar residues" evidence="1">
    <location>
        <begin position="1160"/>
        <end position="1177"/>
    </location>
</feature>
<feature type="compositionally biased region" description="Polar residues" evidence="1">
    <location>
        <begin position="7264"/>
        <end position="7281"/>
    </location>
</feature>
<feature type="compositionally biased region" description="Low complexity" evidence="1">
    <location>
        <begin position="5929"/>
        <end position="5939"/>
    </location>
</feature>
<feature type="compositionally biased region" description="Low complexity" evidence="1">
    <location>
        <begin position="5649"/>
        <end position="5659"/>
    </location>
</feature>
<feature type="compositionally biased region" description="Low complexity" evidence="1">
    <location>
        <begin position="1953"/>
        <end position="1963"/>
    </location>
</feature>
<feature type="compositionally biased region" description="Polar residues" evidence="1">
    <location>
        <begin position="7152"/>
        <end position="7169"/>
    </location>
</feature>
<feature type="compositionally biased region" description="Low complexity" evidence="1">
    <location>
        <begin position="6265"/>
        <end position="6275"/>
    </location>
</feature>
<feature type="region of interest" description="Disordered" evidence="1">
    <location>
        <begin position="6806"/>
        <end position="6835"/>
    </location>
</feature>
<feature type="region of interest" description="Disordered" evidence="1">
    <location>
        <begin position="5126"/>
        <end position="5153"/>
    </location>
</feature>
<feature type="region of interest" description="Disordered" evidence="1">
    <location>
        <begin position="3110"/>
        <end position="3137"/>
    </location>
</feature>
<feature type="region of interest" description="Disordered" evidence="1">
    <location>
        <begin position="4734"/>
        <end position="4761"/>
    </location>
</feature>
<feature type="compositionally biased region" description="Low complexity" evidence="1">
    <location>
        <begin position="7049"/>
        <end position="7059"/>
    </location>
</feature>
<feature type="compositionally biased region" description="Low complexity" evidence="1">
    <location>
        <begin position="2121"/>
        <end position="2131"/>
    </location>
</feature>
<feature type="compositionally biased region" description="Polar residues" evidence="1">
    <location>
        <begin position="2672"/>
        <end position="2689"/>
    </location>
</feature>
<feature type="region of interest" description="Disordered" evidence="1">
    <location>
        <begin position="5910"/>
        <end position="5939"/>
    </location>
</feature>
<feature type="region of interest" description="Disordered" evidence="1">
    <location>
        <begin position="4902"/>
        <end position="4931"/>
    </location>
</feature>
<feature type="compositionally biased region" description="Polar residues" evidence="1">
    <location>
        <begin position="992"/>
        <end position="1009"/>
    </location>
</feature>
<feature type="compositionally biased region" description="Low complexity" evidence="1">
    <location>
        <begin position="7497"/>
        <end position="7507"/>
    </location>
</feature>
<feature type="region of interest" description="Disordered" evidence="1">
    <location>
        <begin position="5462"/>
        <end position="5489"/>
    </location>
</feature>
<feature type="region of interest" description="Disordered" evidence="1">
    <location>
        <begin position="4622"/>
        <end position="4649"/>
    </location>
</feature>
<feature type="compositionally biased region" description="Low complexity" evidence="1">
    <location>
        <begin position="2905"/>
        <end position="2915"/>
    </location>
</feature>
<feature type="region of interest" description="Disordered" evidence="1">
    <location>
        <begin position="7366"/>
        <end position="7395"/>
    </location>
</feature>
<feature type="region of interest" description="Disordered" evidence="1">
    <location>
        <begin position="1542"/>
        <end position="1571"/>
    </location>
</feature>
<feature type="region of interest" description="Disordered" evidence="1">
    <location>
        <begin position="2494"/>
        <end position="2523"/>
    </location>
</feature>
<feature type="region of interest" description="Disordered" evidence="1">
    <location>
        <begin position="646"/>
        <end position="675"/>
    </location>
</feature>
<feature type="compositionally biased region" description="Polar residues" evidence="1">
    <location>
        <begin position="4856"/>
        <end position="4873"/>
    </location>
</feature>
<feature type="region of interest" description="Disordered" evidence="1">
    <location>
        <begin position="6862"/>
        <end position="6889"/>
    </location>
</feature>
<feature type="compositionally biased region" description="Low complexity" evidence="1">
    <location>
        <begin position="889"/>
        <end position="899"/>
    </location>
</feature>
<feature type="compositionally biased region" description="Polar residues" evidence="1">
    <location>
        <begin position="824"/>
        <end position="841"/>
    </location>
</feature>
<feature type="compositionally biased region" description="Polar residues" evidence="1">
    <location>
        <begin position="1272"/>
        <end position="1289"/>
    </location>
</feature>
<feature type="region of interest" description="Disordered" evidence="1">
    <location>
        <begin position="6638"/>
        <end position="6665"/>
    </location>
</feature>
<feature type="region of interest" description="Disordered" evidence="1">
    <location>
        <begin position="1878"/>
        <end position="1907"/>
    </location>
</feature>
<feature type="region of interest" description="Disordered" evidence="1">
    <location>
        <begin position="2998"/>
        <end position="3025"/>
    </location>
</feature>
<feature type="region of interest" description="Disordered" evidence="1">
    <location>
        <begin position="1374"/>
        <end position="1401"/>
    </location>
</feature>
<feature type="region of interest" description="Disordered" evidence="1">
    <location>
        <begin position="2669"/>
        <end position="2689"/>
    </location>
</feature>
<feature type="compositionally biased region" description="Low complexity" evidence="1">
    <location>
        <begin position="6321"/>
        <end position="6331"/>
    </location>
</feature>
<feature type="region of interest" description="Disordered" evidence="1">
    <location>
        <begin position="3453"/>
        <end position="3475"/>
    </location>
</feature>
<feature type="compositionally biased region" description="Low complexity" evidence="1">
    <location>
        <begin position="3969"/>
        <end position="3979"/>
    </location>
</feature>
<feature type="region of interest" description="Disordered" evidence="1">
    <location>
        <begin position="3222"/>
        <end position="3249"/>
    </location>
</feature>
<feature type="region of interest" description="Disordered" evidence="1">
    <location>
        <begin position="6477"/>
        <end position="6497"/>
    </location>
</feature>
<feature type="compositionally biased region" description="Low complexity" evidence="1">
    <location>
        <begin position="4529"/>
        <end position="4539"/>
    </location>
</feature>
<feature type="compositionally biased region" description="Low complexity" evidence="1">
    <location>
        <begin position="2401"/>
        <end position="2411"/>
    </location>
</feature>
<feature type="compositionally biased region" description="Polar residues" evidence="1">
    <location>
        <begin position="7432"/>
        <end position="7449"/>
    </location>
</feature>
<feature type="region of interest" description="Disordered" evidence="1">
    <location>
        <begin position="3894"/>
        <end position="3923"/>
    </location>
</feature>
<feature type="compositionally biased region" description="Polar residues" evidence="1">
    <location>
        <begin position="1216"/>
        <end position="1233"/>
    </location>
</feature>
<feature type="compositionally biased region" description="Polar residues" evidence="1">
    <location>
        <begin position="4744"/>
        <end position="4761"/>
    </location>
</feature>
<feature type="region of interest" description="Disordered" evidence="1">
    <location>
        <begin position="6029"/>
        <end position="6051"/>
    </location>
</feature>
<feature type="compositionally biased region" description="Polar residues" evidence="1">
    <location>
        <begin position="2336"/>
        <end position="2353"/>
    </location>
</feature>
<feature type="region of interest" description="Disordered" evidence="1">
    <location>
        <begin position="4790"/>
        <end position="4817"/>
    </location>
</feature>
<feature type="region of interest" description="Disordered" evidence="1">
    <location>
        <begin position="4349"/>
        <end position="4371"/>
    </location>
</feature>
<feature type="compositionally biased region" description="Low complexity" evidence="1">
    <location>
        <begin position="5313"/>
        <end position="5323"/>
    </location>
</feature>
<feature type="region of interest" description="Disordered" evidence="1">
    <location>
        <begin position="6134"/>
        <end position="6163"/>
    </location>
</feature>
<feature type="region of interest" description="Disordered" evidence="1">
    <location>
        <begin position="4454"/>
        <end position="4483"/>
    </location>
</feature>
<feature type="compositionally biased region" description="Low complexity" evidence="1">
    <location>
        <begin position="1057"/>
        <end position="1067"/>
    </location>
</feature>
<feature type="region of interest" description="Disordered" evidence="1">
    <location>
        <begin position="5749"/>
        <end position="5771"/>
    </location>
</feature>
<feature type="region of interest" description="Disordered" evidence="1">
    <location>
        <begin position="2606"/>
        <end position="2633"/>
    </location>
</feature>
<feature type="compositionally biased region" description="Polar residues" evidence="1">
    <location>
        <begin position="6648"/>
        <end position="6665"/>
    </location>
</feature>
<feature type="compositionally biased region" description="Polar residues" evidence="1">
    <location>
        <begin position="6368"/>
        <end position="6385"/>
    </location>
</feature>
<dbReference type="Pfam" id="PF20646">
    <property type="entry name" value="Hpf1_C"/>
    <property type="match status" value="131"/>
</dbReference>
<feature type="compositionally biased region" description="Low complexity" evidence="1">
    <location>
        <begin position="6153"/>
        <end position="6163"/>
    </location>
</feature>
<feature type="region of interest" description="Disordered" evidence="1">
    <location>
        <begin position="758"/>
        <end position="787"/>
    </location>
</feature>
<feature type="compositionally biased region" description="Low complexity" evidence="1">
    <location>
        <begin position="4417"/>
        <end position="4427"/>
    </location>
</feature>
<feature type="region of interest" description="Disordered" evidence="1">
    <location>
        <begin position="7030"/>
        <end position="7059"/>
    </location>
</feature>
<feature type="region of interest" description="Disordered" evidence="1">
    <location>
        <begin position="3670"/>
        <end position="3697"/>
    </location>
</feature>
<feature type="compositionally biased region" description="Low complexity" evidence="1">
    <location>
        <begin position="3577"/>
        <end position="3587"/>
    </location>
</feature>
<feature type="compositionally biased region" description="Low complexity" evidence="1">
    <location>
        <begin position="6769"/>
        <end position="6779"/>
    </location>
</feature>
<feature type="region of interest" description="Disordered" evidence="1">
    <location>
        <begin position="3614"/>
        <end position="3641"/>
    </location>
</feature>
<feature type="compositionally biased region" description="Low complexity" evidence="1">
    <location>
        <begin position="6545"/>
        <end position="6555"/>
    </location>
</feature>
<feature type="compositionally biased region" description="Low complexity" evidence="1">
    <location>
        <begin position="1897"/>
        <end position="1907"/>
    </location>
</feature>
<feature type="region of interest" description="Disordered" evidence="1">
    <location>
        <begin position="2949"/>
        <end position="2971"/>
    </location>
</feature>
<feature type="region of interest" description="Disordered" evidence="1">
    <location>
        <begin position="7422"/>
        <end position="7449"/>
    </location>
</feature>
<feature type="region of interest" description="Disordered" evidence="1">
    <location>
        <begin position="821"/>
        <end position="841"/>
    </location>
</feature>
<feature type="region of interest" description="Disordered" evidence="1">
    <location>
        <begin position="5189"/>
        <end position="5211"/>
    </location>
</feature>
<feature type="compositionally biased region" description="Low complexity" evidence="1">
    <location>
        <begin position="1617"/>
        <end position="1627"/>
    </location>
</feature>
<feature type="compositionally biased region" description="Polar residues" evidence="1">
    <location>
        <begin position="2448"/>
        <end position="2465"/>
    </location>
</feature>
<feature type="region of interest" description="Disordered" evidence="1">
    <location>
        <begin position="6302"/>
        <end position="6331"/>
    </location>
</feature>
<feature type="region of interest" description="Disordered" evidence="1">
    <location>
        <begin position="2893"/>
        <end position="2915"/>
    </location>
</feature>
<feature type="compositionally biased region" description="Low complexity" evidence="1">
    <location>
        <begin position="3297"/>
        <end position="3307"/>
    </location>
</feature>
<feature type="region of interest" description="Disordered" evidence="1">
    <location>
        <begin position="1598"/>
        <end position="1627"/>
    </location>
</feature>
<feature type="compositionally biased region" description="Polar residues" evidence="1">
    <location>
        <begin position="488"/>
        <end position="505"/>
    </location>
</feature>
<feature type="compositionally biased region" description="Polar residues" evidence="1">
    <location>
        <begin position="6928"/>
        <end position="6945"/>
    </location>
</feature>
<comment type="caution">
    <text evidence="2">The sequence shown here is derived from an EMBL/GenBank/DDBJ whole genome shotgun (WGS) entry which is preliminary data.</text>
</comment>
<feature type="compositionally biased region" description="Polar residues" evidence="1">
    <location>
        <begin position="2168"/>
        <end position="2185"/>
    </location>
</feature>
<feature type="region of interest" description="Disordered" evidence="1">
    <location>
        <begin position="1318"/>
        <end position="1345"/>
    </location>
</feature>
<feature type="compositionally biased region" description="Polar residues" evidence="1">
    <location>
        <begin position="1776"/>
        <end position="1793"/>
    </location>
</feature>
<feature type="compositionally biased region" description="Polar residues" evidence="1">
    <location>
        <begin position="4800"/>
        <end position="4817"/>
    </location>
</feature>
<feature type="region of interest" description="Disordered" evidence="1">
    <location>
        <begin position="6078"/>
        <end position="6105"/>
    </location>
</feature>
<feature type="compositionally biased region" description="Polar residues" evidence="1">
    <location>
        <begin position="2616"/>
        <end position="2633"/>
    </location>
</feature>
<feature type="region of interest" description="Disordered" evidence="1">
    <location>
        <begin position="1038"/>
        <end position="1067"/>
    </location>
</feature>
<feature type="compositionally biased region" description="Low complexity" evidence="1">
    <location>
        <begin position="4361"/>
        <end position="4371"/>
    </location>
</feature>
<feature type="compositionally biased region" description="Low complexity" evidence="1">
    <location>
        <begin position="7385"/>
        <end position="7395"/>
    </location>
</feature>
<feature type="compositionally biased region" description="Low complexity" evidence="1">
    <location>
        <begin position="2513"/>
        <end position="2523"/>
    </location>
</feature>
<feature type="region of interest" description="Disordered" evidence="1">
    <location>
        <begin position="7254"/>
        <end position="7281"/>
    </location>
</feature>
<feature type="region of interest" description="Disordered" evidence="1">
    <location>
        <begin position="2158"/>
        <end position="2185"/>
    </location>
</feature>
<dbReference type="EMBL" id="JBEVYD010000007">
    <property type="protein sequence ID" value="KAL3231305.1"/>
    <property type="molecule type" value="Genomic_DNA"/>
</dbReference>
<evidence type="ECO:0000313" key="3">
    <source>
        <dbReference type="Proteomes" id="UP001623330"/>
    </source>
</evidence>
<feature type="compositionally biased region" description="Polar residues" evidence="1">
    <location>
        <begin position="2280"/>
        <end position="2297"/>
    </location>
</feature>
<feature type="region of interest" description="Disordered" evidence="1">
    <location>
        <begin position="1101"/>
        <end position="1121"/>
    </location>
</feature>
<feature type="compositionally biased region" description="Low complexity" evidence="1">
    <location>
        <begin position="2569"/>
        <end position="2579"/>
    </location>
</feature>
<feature type="region of interest" description="Disordered" evidence="1">
    <location>
        <begin position="1150"/>
        <end position="1177"/>
    </location>
</feature>
<feature type="compositionally biased region" description="Low complexity" evidence="1">
    <location>
        <begin position="1729"/>
        <end position="1739"/>
    </location>
</feature>
<accession>A0ABR4NS93</accession>
<feature type="region of interest" description="Disordered" evidence="1">
    <location>
        <begin position="3334"/>
        <end position="3361"/>
    </location>
</feature>
<feature type="region of interest" description="Disordered" evidence="1">
    <location>
        <begin position="1206"/>
        <end position="1233"/>
    </location>
</feature>
<feature type="compositionally biased region" description="Low complexity" evidence="1">
    <location>
        <begin position="5369"/>
        <end position="5379"/>
    </location>
</feature>
<feature type="compositionally biased region" description="Polar residues" evidence="1">
    <location>
        <begin position="1384"/>
        <end position="1401"/>
    </location>
</feature>
<feature type="region of interest" description="Disordered" evidence="1">
    <location>
        <begin position="5693"/>
        <end position="5713"/>
    </location>
</feature>
<feature type="compositionally biased region" description="Low complexity" evidence="1">
    <location>
        <begin position="6993"/>
        <end position="7003"/>
    </location>
</feature>
<gene>
    <name evidence="2" type="ORF">RNJ44_00340</name>
</gene>
<feature type="compositionally biased region" description="Polar residues" evidence="1">
    <location>
        <begin position="3680"/>
        <end position="3697"/>
    </location>
</feature>
<feature type="region of interest" description="Disordered" evidence="1">
    <location>
        <begin position="6757"/>
        <end position="6779"/>
    </location>
</feature>
<feature type="region of interest" description="Disordered" evidence="1">
    <location>
        <begin position="4678"/>
        <end position="4707"/>
    </location>
</feature>
<feature type="region of interest" description="Disordered" evidence="1">
    <location>
        <begin position="7534"/>
        <end position="7559"/>
    </location>
</feature>
<proteinExistence type="predicted"/>
<feature type="compositionally biased region" description="Polar residues" evidence="1">
    <location>
        <begin position="2224"/>
        <end position="2241"/>
    </location>
</feature>
<feature type="compositionally biased region" description="Polar residues" evidence="1">
    <location>
        <begin position="7214"/>
        <end position="7225"/>
    </location>
</feature>
<feature type="compositionally biased region" description="Low complexity" evidence="1">
    <location>
        <begin position="1561"/>
        <end position="1571"/>
    </location>
</feature>
<feature type="compositionally biased region" description="Low complexity" evidence="1">
    <location>
        <begin position="1841"/>
        <end position="1851"/>
    </location>
</feature>
<feature type="compositionally biased region" description="Low complexity" evidence="1">
    <location>
        <begin position="5873"/>
        <end position="5883"/>
    </location>
</feature>
<feature type="region of interest" description="Disordered" evidence="1">
    <location>
        <begin position="1766"/>
        <end position="1793"/>
    </location>
</feature>
<feature type="region of interest" description="Disordered" evidence="1">
    <location>
        <begin position="478"/>
        <end position="505"/>
    </location>
</feature>
<feature type="region of interest" description="Disordered" evidence="1">
    <location>
        <begin position="4237"/>
        <end position="4257"/>
    </location>
</feature>
<feature type="compositionally biased region" description="Polar residues" evidence="1">
    <location>
        <begin position="3624"/>
        <end position="3641"/>
    </location>
</feature>
<feature type="region of interest" description="Disordered" evidence="1">
    <location>
        <begin position="6582"/>
        <end position="6609"/>
    </location>
</feature>
<feature type="region of interest" description="Disordered" evidence="1">
    <location>
        <begin position="5518"/>
        <end position="5547"/>
    </location>
</feature>
<feature type="compositionally biased region" description="Low complexity" evidence="1">
    <location>
        <begin position="2961"/>
        <end position="2971"/>
    </location>
</feature>
<feature type="compositionally biased region" description="Polar residues" evidence="1">
    <location>
        <begin position="5696"/>
        <end position="5713"/>
    </location>
</feature>
<reference evidence="2 3" key="1">
    <citation type="submission" date="2024-05" db="EMBL/GenBank/DDBJ databases">
        <title>Long read based assembly of the Candida bracarensis genome reveals expanded adhesin content.</title>
        <authorList>
            <person name="Marcet-Houben M."/>
            <person name="Ksiezopolska E."/>
            <person name="Gabaldon T."/>
        </authorList>
    </citation>
    <scope>NUCLEOTIDE SEQUENCE [LARGE SCALE GENOMIC DNA]</scope>
    <source>
        <strain evidence="2 3">CBM6</strain>
    </source>
</reference>
<feature type="compositionally biased region" description="Low complexity" evidence="1">
    <location>
        <begin position="1505"/>
        <end position="1515"/>
    </location>
</feature>
<feature type="compositionally biased region" description="Low complexity" evidence="1">
    <location>
        <begin position="3465"/>
        <end position="3475"/>
    </location>
</feature>